<evidence type="ECO:0000259" key="10">
    <source>
        <dbReference type="PROSITE" id="PS50011"/>
    </source>
</evidence>
<keyword evidence="6 7" id="KW-0067">ATP-binding</keyword>
<evidence type="ECO:0000313" key="11">
    <source>
        <dbReference type="EMBL" id="TKD09693.1"/>
    </source>
</evidence>
<dbReference type="Gene3D" id="3.30.200.20">
    <property type="entry name" value="Phosphorylase Kinase, domain 1"/>
    <property type="match status" value="1"/>
</dbReference>
<dbReference type="SUPFAM" id="SSF56112">
    <property type="entry name" value="Protein kinase-like (PK-like)"/>
    <property type="match status" value="1"/>
</dbReference>
<dbReference type="PROSITE" id="PS50011">
    <property type="entry name" value="PROTEIN_KINASE_DOM"/>
    <property type="match status" value="1"/>
</dbReference>
<evidence type="ECO:0000256" key="1">
    <source>
        <dbReference type="ARBA" id="ARBA00012513"/>
    </source>
</evidence>
<dbReference type="InterPro" id="IPR000719">
    <property type="entry name" value="Prot_kinase_dom"/>
</dbReference>
<dbReference type="PANTHER" id="PTHR43289:SF6">
    <property type="entry name" value="SERINE_THREONINE-PROTEIN KINASE NEKL-3"/>
    <property type="match status" value="1"/>
</dbReference>
<keyword evidence="5 11" id="KW-0418">Kinase</keyword>
<proteinExistence type="predicted"/>
<protein>
    <recommendedName>
        <fullName evidence="1">non-specific serine/threonine protein kinase</fullName>
        <ecNumber evidence="1">2.7.11.1</ecNumber>
    </recommendedName>
</protein>
<dbReference type="RefSeq" id="WP_136928916.1">
    <property type="nucleotide sequence ID" value="NZ_SSMQ01000009.1"/>
</dbReference>
<keyword evidence="4 7" id="KW-0547">Nucleotide-binding</keyword>
<keyword evidence="2 11" id="KW-0723">Serine/threonine-protein kinase</keyword>
<evidence type="ECO:0000256" key="3">
    <source>
        <dbReference type="ARBA" id="ARBA00022679"/>
    </source>
</evidence>
<evidence type="ECO:0000256" key="6">
    <source>
        <dbReference type="ARBA" id="ARBA00022840"/>
    </source>
</evidence>
<dbReference type="CDD" id="cd14014">
    <property type="entry name" value="STKc_PknB_like"/>
    <property type="match status" value="1"/>
</dbReference>
<dbReference type="EMBL" id="SSMQ01000009">
    <property type="protein sequence ID" value="TKD09693.1"/>
    <property type="molecule type" value="Genomic_DNA"/>
</dbReference>
<dbReference type="PROSITE" id="PS00107">
    <property type="entry name" value="PROTEIN_KINASE_ATP"/>
    <property type="match status" value="1"/>
</dbReference>
<keyword evidence="9" id="KW-1133">Transmembrane helix</keyword>
<dbReference type="GO" id="GO:0004674">
    <property type="term" value="F:protein serine/threonine kinase activity"/>
    <property type="evidence" value="ECO:0007669"/>
    <property type="project" value="UniProtKB-KW"/>
</dbReference>
<keyword evidence="12" id="KW-1185">Reference proteome</keyword>
<dbReference type="FunFam" id="1.10.510.10:FF:000021">
    <property type="entry name" value="Serine/threonine protein kinase"/>
    <property type="match status" value="1"/>
</dbReference>
<comment type="caution">
    <text evidence="11">The sequence shown here is derived from an EMBL/GenBank/DDBJ whole genome shotgun (WGS) entry which is preliminary data.</text>
</comment>
<dbReference type="Pfam" id="PF00069">
    <property type="entry name" value="Pkinase"/>
    <property type="match status" value="1"/>
</dbReference>
<reference evidence="11 12" key="1">
    <citation type="submission" date="2019-04" db="EMBL/GenBank/DDBJ databases">
        <authorList>
            <person name="Li Y."/>
            <person name="Wang J."/>
        </authorList>
    </citation>
    <scope>NUCLEOTIDE SEQUENCE [LARGE SCALE GENOMIC DNA]</scope>
    <source>
        <strain evidence="11 12">DSM 14668</strain>
    </source>
</reference>
<evidence type="ECO:0000256" key="2">
    <source>
        <dbReference type="ARBA" id="ARBA00022527"/>
    </source>
</evidence>
<feature type="region of interest" description="Disordered" evidence="8">
    <location>
        <begin position="312"/>
        <end position="418"/>
    </location>
</feature>
<evidence type="ECO:0000256" key="7">
    <source>
        <dbReference type="PROSITE-ProRule" id="PRU10141"/>
    </source>
</evidence>
<dbReference type="AlphaFoldDB" id="A0A4U1JFC0"/>
<accession>A0A4U1JFC0</accession>
<dbReference type="PANTHER" id="PTHR43289">
    <property type="entry name" value="MITOGEN-ACTIVATED PROTEIN KINASE KINASE KINASE 20-RELATED"/>
    <property type="match status" value="1"/>
</dbReference>
<evidence type="ECO:0000256" key="9">
    <source>
        <dbReference type="SAM" id="Phobius"/>
    </source>
</evidence>
<feature type="domain" description="Protein kinase" evidence="10">
    <location>
        <begin position="17"/>
        <end position="290"/>
    </location>
</feature>
<dbReference type="OrthoDB" id="9779541at2"/>
<name>A0A4U1JFC0_9BACT</name>
<keyword evidence="9" id="KW-0472">Membrane</keyword>
<sequence length="455" mass="48651">MRPQDPNIGRDILGGQFQILQKIGSGGMGSVYKAAQPAMNRMVAVKILHPKLANRKDLVSRFRREARAMSHLTHPNTVKVLLYGELEDGSLYIVMEYLEGKNLNQIVRKEGPMGLDRAIPVLIQVCGALQEAHSQGIVHRDLKPENIFLSTNGGLRDFPKVLDFGLAKVTERELRPGSVMLTQEGMVFGTPEFMSPEQAQGKPLDARSDIYSLAVILYEMLTGKLPFDARTPMEFIQHHVTKPPLALETRVPGKTFPQGLGAVIAKALEKRPEDRYTTAADFADALKPYAPGGGKGFSGLFPASSMEVLEKASRSHAELAHVPEQKPESQRQPPPAPAPTPASSRQGGGASAPAAMDGAPSNRKPNGANPMTSTGNPLSSPRPMPSPHAVRPPTKSGTNEGPSSLRIAPPVSRPAPAPAPVVVKGSPSTLTLVGVAVGFLIVGVLLAVIVLKLLR</sequence>
<dbReference type="InterPro" id="IPR008271">
    <property type="entry name" value="Ser/Thr_kinase_AS"/>
</dbReference>
<evidence type="ECO:0000256" key="5">
    <source>
        <dbReference type="ARBA" id="ARBA00022777"/>
    </source>
</evidence>
<evidence type="ECO:0000256" key="4">
    <source>
        <dbReference type="ARBA" id="ARBA00022741"/>
    </source>
</evidence>
<feature type="compositionally biased region" description="Polar residues" evidence="8">
    <location>
        <begin position="369"/>
        <end position="379"/>
    </location>
</feature>
<dbReference type="Gene3D" id="1.10.510.10">
    <property type="entry name" value="Transferase(Phosphotransferase) domain 1"/>
    <property type="match status" value="1"/>
</dbReference>
<dbReference type="PROSITE" id="PS00108">
    <property type="entry name" value="PROTEIN_KINASE_ST"/>
    <property type="match status" value="1"/>
</dbReference>
<evidence type="ECO:0000256" key="8">
    <source>
        <dbReference type="SAM" id="MobiDB-lite"/>
    </source>
</evidence>
<gene>
    <name evidence="11" type="ORF">E8A74_10980</name>
</gene>
<dbReference type="InterPro" id="IPR017441">
    <property type="entry name" value="Protein_kinase_ATP_BS"/>
</dbReference>
<dbReference type="InterPro" id="IPR011009">
    <property type="entry name" value="Kinase-like_dom_sf"/>
</dbReference>
<feature type="binding site" evidence="7">
    <location>
        <position position="46"/>
    </location>
    <ligand>
        <name>ATP</name>
        <dbReference type="ChEBI" id="CHEBI:30616"/>
    </ligand>
</feature>
<feature type="transmembrane region" description="Helical" evidence="9">
    <location>
        <begin position="430"/>
        <end position="454"/>
    </location>
</feature>
<dbReference type="Proteomes" id="UP000309215">
    <property type="component" value="Unassembled WGS sequence"/>
</dbReference>
<evidence type="ECO:0000313" key="12">
    <source>
        <dbReference type="Proteomes" id="UP000309215"/>
    </source>
</evidence>
<keyword evidence="9" id="KW-0812">Transmembrane</keyword>
<dbReference type="EC" id="2.7.11.1" evidence="1"/>
<feature type="compositionally biased region" description="Basic and acidic residues" evidence="8">
    <location>
        <begin position="312"/>
        <end position="329"/>
    </location>
</feature>
<dbReference type="SMART" id="SM00220">
    <property type="entry name" value="S_TKc"/>
    <property type="match status" value="1"/>
</dbReference>
<organism evidence="11 12">
    <name type="scientific">Polyangium fumosum</name>
    <dbReference type="NCBI Taxonomy" id="889272"/>
    <lineage>
        <taxon>Bacteria</taxon>
        <taxon>Pseudomonadati</taxon>
        <taxon>Myxococcota</taxon>
        <taxon>Polyangia</taxon>
        <taxon>Polyangiales</taxon>
        <taxon>Polyangiaceae</taxon>
        <taxon>Polyangium</taxon>
    </lineage>
</organism>
<dbReference type="GO" id="GO:0005524">
    <property type="term" value="F:ATP binding"/>
    <property type="evidence" value="ECO:0007669"/>
    <property type="project" value="UniProtKB-UniRule"/>
</dbReference>
<keyword evidence="3" id="KW-0808">Transferase</keyword>